<sequence>MSVLLALFLSGCVRLFGITVIYTSPLGSVRLQFRRELMRVSRYSHVCLCTRLLSLKIDPCTFLLYA</sequence>
<reference evidence="1 2" key="1">
    <citation type="journal article" date="2016" name="Mol. Biol. Evol.">
        <title>Comparative Genomics of Early-Diverging Mushroom-Forming Fungi Provides Insights into the Origins of Lignocellulose Decay Capabilities.</title>
        <authorList>
            <person name="Nagy L.G."/>
            <person name="Riley R."/>
            <person name="Tritt A."/>
            <person name="Adam C."/>
            <person name="Daum C."/>
            <person name="Floudas D."/>
            <person name="Sun H."/>
            <person name="Yadav J.S."/>
            <person name="Pangilinan J."/>
            <person name="Larsson K.H."/>
            <person name="Matsuura K."/>
            <person name="Barry K."/>
            <person name="Labutti K."/>
            <person name="Kuo R."/>
            <person name="Ohm R.A."/>
            <person name="Bhattacharya S.S."/>
            <person name="Shirouzu T."/>
            <person name="Yoshinaga Y."/>
            <person name="Martin F.M."/>
            <person name="Grigoriev I.V."/>
            <person name="Hibbett D.S."/>
        </authorList>
    </citation>
    <scope>NUCLEOTIDE SEQUENCE [LARGE SCALE GENOMIC DNA]</scope>
    <source>
        <strain evidence="1 2">HHB10207 ss-3</strain>
    </source>
</reference>
<name>A0A166FR27_9AGAM</name>
<proteinExistence type="predicted"/>
<dbReference type="EMBL" id="KV428027">
    <property type="protein sequence ID" value="KZT40918.1"/>
    <property type="molecule type" value="Genomic_DNA"/>
</dbReference>
<protein>
    <submittedName>
        <fullName evidence="1">Uncharacterized protein</fullName>
    </submittedName>
</protein>
<evidence type="ECO:0000313" key="2">
    <source>
        <dbReference type="Proteomes" id="UP000076798"/>
    </source>
</evidence>
<gene>
    <name evidence="1" type="ORF">SISSUDRAFT_1043670</name>
</gene>
<dbReference type="Proteomes" id="UP000076798">
    <property type="component" value="Unassembled WGS sequence"/>
</dbReference>
<organism evidence="1 2">
    <name type="scientific">Sistotremastrum suecicum HHB10207 ss-3</name>
    <dbReference type="NCBI Taxonomy" id="1314776"/>
    <lineage>
        <taxon>Eukaryota</taxon>
        <taxon>Fungi</taxon>
        <taxon>Dikarya</taxon>
        <taxon>Basidiomycota</taxon>
        <taxon>Agaricomycotina</taxon>
        <taxon>Agaricomycetes</taxon>
        <taxon>Sistotremastrales</taxon>
        <taxon>Sistotremastraceae</taxon>
        <taxon>Sistotremastrum</taxon>
    </lineage>
</organism>
<accession>A0A166FR27</accession>
<keyword evidence="2" id="KW-1185">Reference proteome</keyword>
<evidence type="ECO:0000313" key="1">
    <source>
        <dbReference type="EMBL" id="KZT40918.1"/>
    </source>
</evidence>
<dbReference type="AlphaFoldDB" id="A0A166FR27"/>